<dbReference type="PRINTS" id="PR00032">
    <property type="entry name" value="HTHARAC"/>
</dbReference>
<accession>A0ABU7NGM9</accession>
<organism evidence="6 7">
    <name type="scientific">Streptomyces bugieae</name>
    <dbReference type="NCBI Taxonomy" id="3098223"/>
    <lineage>
        <taxon>Bacteria</taxon>
        <taxon>Bacillati</taxon>
        <taxon>Actinomycetota</taxon>
        <taxon>Actinomycetes</taxon>
        <taxon>Kitasatosporales</taxon>
        <taxon>Streptomycetaceae</taxon>
        <taxon>Streptomyces</taxon>
    </lineage>
</organism>
<evidence type="ECO:0000313" key="7">
    <source>
        <dbReference type="Proteomes" id="UP001307760"/>
    </source>
</evidence>
<keyword evidence="2" id="KW-0238">DNA-binding</keyword>
<evidence type="ECO:0000313" key="6">
    <source>
        <dbReference type="EMBL" id="MEE4418025.1"/>
    </source>
</evidence>
<dbReference type="SUPFAM" id="SSF46689">
    <property type="entry name" value="Homeodomain-like"/>
    <property type="match status" value="1"/>
</dbReference>
<feature type="domain" description="HTH araC/xylS-type" evidence="5">
    <location>
        <begin position="263"/>
        <end position="364"/>
    </location>
</feature>
<evidence type="ECO:0000259" key="5">
    <source>
        <dbReference type="PROSITE" id="PS01124"/>
    </source>
</evidence>
<reference evidence="6 7" key="1">
    <citation type="submission" date="2023-12" db="EMBL/GenBank/DDBJ databases">
        <title>30 novel species of actinomycetes from the DSMZ collection.</title>
        <authorList>
            <person name="Nouioui I."/>
        </authorList>
    </citation>
    <scope>NUCLEOTIDE SEQUENCE [LARGE SCALE GENOMIC DNA]</scope>
    <source>
        <strain evidence="6 7">DSM 41528</strain>
    </source>
</reference>
<proteinExistence type="predicted"/>
<dbReference type="PANTHER" id="PTHR46796:SF6">
    <property type="entry name" value="ARAC SUBFAMILY"/>
    <property type="match status" value="1"/>
</dbReference>
<dbReference type="InterPro" id="IPR050204">
    <property type="entry name" value="AraC_XylS_family_regulators"/>
</dbReference>
<dbReference type="Pfam" id="PF12833">
    <property type="entry name" value="HTH_18"/>
    <property type="match status" value="1"/>
</dbReference>
<feature type="compositionally biased region" description="Low complexity" evidence="4">
    <location>
        <begin position="48"/>
        <end position="62"/>
    </location>
</feature>
<dbReference type="PROSITE" id="PS01124">
    <property type="entry name" value="HTH_ARAC_FAMILY_2"/>
    <property type="match status" value="1"/>
</dbReference>
<sequence>MTADGSSSGPDEREIANATTAAPGRRRRQPAVTRPGTPAGRRHRAAADHAAAPDTAPTGAAPVRARTGAVGRADHHHLDLGPVRLSLLSPPAPPAVVELAGRYADGLPRTWHLVFATRGPVVLGRDQRLVRVESGSVVLWEPSECFRLSAGAPERPGRALVLHMPEAVLPLPGESLRAVSGRPTPTRSGPAALLASFVYGLAAQAPSREARHTAWLGTAAVNLATAFLDSQTALRHGETRPHPAGPMPTAPEPARSRTDLLLHDIKTYVEHHLHDADLSPSSLAAAHHISLRYLHHLFQRDGLTVGGFLRERRLEHCRADLSDPAQSQRGAGQIARRWGFRDPAVFNRTFKSAYGVTPGAYRGQWLRR</sequence>
<name>A0ABU7NGM9_9ACTN</name>
<keyword evidence="7" id="KW-1185">Reference proteome</keyword>
<evidence type="ECO:0000256" key="2">
    <source>
        <dbReference type="ARBA" id="ARBA00023125"/>
    </source>
</evidence>
<dbReference type="Gene3D" id="1.10.10.60">
    <property type="entry name" value="Homeodomain-like"/>
    <property type="match status" value="1"/>
</dbReference>
<dbReference type="RefSeq" id="WP_330820378.1">
    <property type="nucleotide sequence ID" value="NZ_JAZBJP010000001.1"/>
</dbReference>
<protein>
    <submittedName>
        <fullName evidence="6">AraC family transcriptional regulator</fullName>
    </submittedName>
</protein>
<keyword evidence="1" id="KW-0805">Transcription regulation</keyword>
<dbReference type="PANTHER" id="PTHR46796">
    <property type="entry name" value="HTH-TYPE TRANSCRIPTIONAL ACTIVATOR RHAS-RELATED"/>
    <property type="match status" value="1"/>
</dbReference>
<comment type="caution">
    <text evidence="6">The sequence shown here is derived from an EMBL/GenBank/DDBJ whole genome shotgun (WGS) entry which is preliminary data.</text>
</comment>
<dbReference type="InterPro" id="IPR020449">
    <property type="entry name" value="Tscrpt_reg_AraC-type_HTH"/>
</dbReference>
<dbReference type="InterPro" id="IPR009057">
    <property type="entry name" value="Homeodomain-like_sf"/>
</dbReference>
<feature type="region of interest" description="Disordered" evidence="4">
    <location>
        <begin position="1"/>
        <end position="72"/>
    </location>
</feature>
<evidence type="ECO:0000256" key="4">
    <source>
        <dbReference type="SAM" id="MobiDB-lite"/>
    </source>
</evidence>
<dbReference type="SMART" id="SM00342">
    <property type="entry name" value="HTH_ARAC"/>
    <property type="match status" value="1"/>
</dbReference>
<evidence type="ECO:0000256" key="3">
    <source>
        <dbReference type="ARBA" id="ARBA00023163"/>
    </source>
</evidence>
<keyword evidence="3" id="KW-0804">Transcription</keyword>
<dbReference type="InterPro" id="IPR018060">
    <property type="entry name" value="HTH_AraC"/>
</dbReference>
<gene>
    <name evidence="6" type="ORF">V2J85_01505</name>
</gene>
<dbReference type="Proteomes" id="UP001307760">
    <property type="component" value="Unassembled WGS sequence"/>
</dbReference>
<evidence type="ECO:0000256" key="1">
    <source>
        <dbReference type="ARBA" id="ARBA00023015"/>
    </source>
</evidence>
<dbReference type="EMBL" id="JAZBJP010000001">
    <property type="protein sequence ID" value="MEE4418025.1"/>
    <property type="molecule type" value="Genomic_DNA"/>
</dbReference>